<dbReference type="AlphaFoldDB" id="A0A8K1GGU2"/>
<evidence type="ECO:0000313" key="1">
    <source>
        <dbReference type="EMBL" id="TRZ17395.1"/>
    </source>
</evidence>
<gene>
    <name evidence="1" type="ORF">HGM15179_009698</name>
</gene>
<organism evidence="1 2">
    <name type="scientific">Zosterops borbonicus</name>
    <dbReference type="NCBI Taxonomy" id="364589"/>
    <lineage>
        <taxon>Eukaryota</taxon>
        <taxon>Metazoa</taxon>
        <taxon>Chordata</taxon>
        <taxon>Craniata</taxon>
        <taxon>Vertebrata</taxon>
        <taxon>Euteleostomi</taxon>
        <taxon>Archelosauria</taxon>
        <taxon>Archosauria</taxon>
        <taxon>Dinosauria</taxon>
        <taxon>Saurischia</taxon>
        <taxon>Theropoda</taxon>
        <taxon>Coelurosauria</taxon>
        <taxon>Aves</taxon>
        <taxon>Neognathae</taxon>
        <taxon>Neoaves</taxon>
        <taxon>Telluraves</taxon>
        <taxon>Australaves</taxon>
        <taxon>Passeriformes</taxon>
        <taxon>Sylvioidea</taxon>
        <taxon>Zosteropidae</taxon>
        <taxon>Zosterops</taxon>
    </lineage>
</organism>
<protein>
    <submittedName>
        <fullName evidence="1">Uncharacterized protein</fullName>
    </submittedName>
</protein>
<dbReference type="EMBL" id="SWJQ01000269">
    <property type="protein sequence ID" value="TRZ17395.1"/>
    <property type="molecule type" value="Genomic_DNA"/>
</dbReference>
<evidence type="ECO:0000313" key="2">
    <source>
        <dbReference type="Proteomes" id="UP000796761"/>
    </source>
</evidence>
<reference evidence="1" key="1">
    <citation type="submission" date="2019-04" db="EMBL/GenBank/DDBJ databases">
        <title>Genome assembly of Zosterops borbonicus 15179.</title>
        <authorList>
            <person name="Leroy T."/>
            <person name="Anselmetti Y."/>
            <person name="Tilak M.-K."/>
            <person name="Nabholz B."/>
        </authorList>
    </citation>
    <scope>NUCLEOTIDE SEQUENCE</scope>
    <source>
        <strain evidence="1">HGM_15179</strain>
        <tissue evidence="1">Muscle</tissue>
    </source>
</reference>
<keyword evidence="2" id="KW-1185">Reference proteome</keyword>
<dbReference type="Proteomes" id="UP000796761">
    <property type="component" value="Unassembled WGS sequence"/>
</dbReference>
<proteinExistence type="predicted"/>
<name>A0A8K1GGU2_9PASS</name>
<accession>A0A8K1GGU2</accession>
<comment type="caution">
    <text evidence="1">The sequence shown here is derived from an EMBL/GenBank/DDBJ whole genome shotgun (WGS) entry which is preliminary data.</text>
</comment>
<dbReference type="OrthoDB" id="10396309at2759"/>
<sequence length="91" mass="10759">MERKNLRHQPRQIWNAMPNSGLSSMRDMEPQEQVQWEMAKLTKGLEHLFYEDRLRELGLLSLEKRQLKSDIISACAELKNMFTHYTIGALK</sequence>